<dbReference type="SUPFAM" id="SSF56726">
    <property type="entry name" value="DNA topoisomerase IV, alpha subunit"/>
    <property type="match status" value="1"/>
</dbReference>
<keyword evidence="5" id="KW-0479">Metal-binding</keyword>
<dbReference type="InterPro" id="IPR036388">
    <property type="entry name" value="WH-like_DNA-bd_sf"/>
</dbReference>
<evidence type="ECO:0000256" key="8">
    <source>
        <dbReference type="ARBA" id="ARBA00023125"/>
    </source>
</evidence>
<name>A0A9W9QXI2_PENBR</name>
<evidence type="ECO:0000256" key="7">
    <source>
        <dbReference type="ARBA" id="ARBA00023029"/>
    </source>
</evidence>
<keyword evidence="6" id="KW-0460">Magnesium</keyword>
<comment type="catalytic activity">
    <reaction evidence="1 10">
        <text>ATP-dependent breakage, passage and rejoining of double-stranded DNA.</text>
        <dbReference type="EC" id="5.6.2.2"/>
    </reaction>
</comment>
<evidence type="ECO:0000259" key="12">
    <source>
        <dbReference type="Pfam" id="PF21180"/>
    </source>
</evidence>
<dbReference type="PRINTS" id="PR01550">
    <property type="entry name" value="TOP6AFAMILY"/>
</dbReference>
<dbReference type="GO" id="GO:0042138">
    <property type="term" value="P:meiotic DNA double-strand break formation"/>
    <property type="evidence" value="ECO:0007669"/>
    <property type="project" value="TreeGrafter"/>
</dbReference>
<sequence length="403" mass="45508">MATLIYKDWGLFHETFHLNQMASPSFRPFELDEQTVSVQEYIENALMALVHELSLPASEAHLSISLKRRANPACCFINPITGALDGGSRVESMRTYSWPGKTLYEEWKFAVILRIMSILLDAIRTGQLISKRDIYYIEPDFFRAQSIVNNIIDDLACTIGVNRGALNVEAAGKGLVAGNFRLIRESQVILAAQSPTEDTLIPRLKNGDEIDISKIRWVMVIEKEAVFHRLARSGYHIRATAGEGILVTGKGYPDLSTRAFLHKLYDVASTRPTPLRFYALTDGDPHGMAIMSTYKYGSVAQLHGNAQLSLPRLQWLGLRVSDIVAVPDEFGDKALCPLTKRDRNKILAMLQNSPVWASDGPEPQWRVELQRMLMLNFKAEIEVLYEHTGGLEGWIDRRMFRQE</sequence>
<comment type="similarity">
    <text evidence="3 10">Belongs to the TOP6A family.</text>
</comment>
<evidence type="ECO:0000313" key="14">
    <source>
        <dbReference type="Proteomes" id="UP001148299"/>
    </source>
</evidence>
<dbReference type="GO" id="GO:0000706">
    <property type="term" value="P:meiotic DNA double-strand break processing"/>
    <property type="evidence" value="ECO:0007669"/>
    <property type="project" value="TreeGrafter"/>
</dbReference>
<evidence type="ECO:0000256" key="2">
    <source>
        <dbReference type="ARBA" id="ARBA00001946"/>
    </source>
</evidence>
<accession>A0A9W9QXI2</accession>
<evidence type="ECO:0000256" key="4">
    <source>
        <dbReference type="ARBA" id="ARBA00012895"/>
    </source>
</evidence>
<keyword evidence="14" id="KW-1185">Reference proteome</keyword>
<dbReference type="GO" id="GO:0007131">
    <property type="term" value="P:reciprocal meiotic recombination"/>
    <property type="evidence" value="ECO:0007669"/>
    <property type="project" value="TreeGrafter"/>
</dbReference>
<evidence type="ECO:0000256" key="10">
    <source>
        <dbReference type="PROSITE-ProRule" id="PRU01385"/>
    </source>
</evidence>
<dbReference type="InterPro" id="IPR013049">
    <property type="entry name" value="Spo11/TopoVI_A_N"/>
</dbReference>
<dbReference type="Gene3D" id="1.10.10.10">
    <property type="entry name" value="Winged helix-like DNA-binding domain superfamily/Winged helix DNA-binding domain"/>
    <property type="match status" value="1"/>
</dbReference>
<feature type="domain" description="Topoisomerase 6 subunit A/Spo11 TOPRIM" evidence="12">
    <location>
        <begin position="218"/>
        <end position="387"/>
    </location>
</feature>
<dbReference type="EC" id="5.6.2.2" evidence="4"/>
<comment type="cofactor">
    <cofactor evidence="2">
        <name>Mg(2+)</name>
        <dbReference type="ChEBI" id="CHEBI:18420"/>
    </cofactor>
</comment>
<evidence type="ECO:0000256" key="3">
    <source>
        <dbReference type="ARBA" id="ARBA00006559"/>
    </source>
</evidence>
<keyword evidence="7 10" id="KW-0799">Topoisomerase</keyword>
<dbReference type="Pfam" id="PF04406">
    <property type="entry name" value="TP6A_N"/>
    <property type="match status" value="1"/>
</dbReference>
<dbReference type="GO" id="GO:0003918">
    <property type="term" value="F:DNA topoisomerase type II (double strand cut, ATP-hydrolyzing) activity"/>
    <property type="evidence" value="ECO:0007669"/>
    <property type="project" value="UniProtKB-UniRule"/>
</dbReference>
<evidence type="ECO:0000256" key="1">
    <source>
        <dbReference type="ARBA" id="ARBA00000185"/>
    </source>
</evidence>
<organism evidence="13 14">
    <name type="scientific">Penicillium brevicompactum</name>
    <dbReference type="NCBI Taxonomy" id="5074"/>
    <lineage>
        <taxon>Eukaryota</taxon>
        <taxon>Fungi</taxon>
        <taxon>Dikarya</taxon>
        <taxon>Ascomycota</taxon>
        <taxon>Pezizomycotina</taxon>
        <taxon>Eurotiomycetes</taxon>
        <taxon>Eurotiomycetidae</taxon>
        <taxon>Eurotiales</taxon>
        <taxon>Aspergillaceae</taxon>
        <taxon>Penicillium</taxon>
    </lineage>
</organism>
<dbReference type="EMBL" id="JAPZBR010000006">
    <property type="protein sequence ID" value="KAJ5349892.1"/>
    <property type="molecule type" value="Genomic_DNA"/>
</dbReference>
<feature type="active site" description="O-(5'-phospho-DNA)-tyrosine intermediate" evidence="10">
    <location>
        <position position="136"/>
    </location>
</feature>
<dbReference type="GO" id="GO:0046872">
    <property type="term" value="F:metal ion binding"/>
    <property type="evidence" value="ECO:0007669"/>
    <property type="project" value="UniProtKB-KW"/>
</dbReference>
<dbReference type="InterPro" id="IPR002815">
    <property type="entry name" value="Spo11/TopoVI_A"/>
</dbReference>
<reference evidence="13" key="1">
    <citation type="submission" date="2022-12" db="EMBL/GenBank/DDBJ databases">
        <authorList>
            <person name="Petersen C."/>
        </authorList>
    </citation>
    <scope>NUCLEOTIDE SEQUENCE</scope>
    <source>
        <strain evidence="13">IBT 35675</strain>
    </source>
</reference>
<dbReference type="CDD" id="cd00223">
    <property type="entry name" value="TOPRIM_TopoIIB_SPO"/>
    <property type="match status" value="1"/>
</dbReference>
<dbReference type="Gene3D" id="3.40.1360.10">
    <property type="match status" value="1"/>
</dbReference>
<dbReference type="InterPro" id="IPR036078">
    <property type="entry name" value="Spo11/TopoVI_A_sf"/>
</dbReference>
<dbReference type="InterPro" id="IPR034136">
    <property type="entry name" value="TOPRIM_Topo6A/Spo11"/>
</dbReference>
<reference evidence="13" key="2">
    <citation type="journal article" date="2023" name="IMA Fungus">
        <title>Comparative genomic study of the Penicillium genus elucidates a diverse pangenome and 15 lateral gene transfer events.</title>
        <authorList>
            <person name="Petersen C."/>
            <person name="Sorensen T."/>
            <person name="Nielsen M.R."/>
            <person name="Sondergaard T.E."/>
            <person name="Sorensen J.L."/>
            <person name="Fitzpatrick D.A."/>
            <person name="Frisvad J.C."/>
            <person name="Nielsen K.L."/>
        </authorList>
    </citation>
    <scope>NUCLEOTIDE SEQUENCE</scope>
    <source>
        <strain evidence="13">IBT 35675</strain>
    </source>
</reference>
<dbReference type="Pfam" id="PF21180">
    <property type="entry name" value="TOP6A-Spo11_Toprim"/>
    <property type="match status" value="1"/>
</dbReference>
<dbReference type="GO" id="GO:0003677">
    <property type="term" value="F:DNA binding"/>
    <property type="evidence" value="ECO:0007669"/>
    <property type="project" value="UniProtKB-UniRule"/>
</dbReference>
<evidence type="ECO:0000259" key="11">
    <source>
        <dbReference type="Pfam" id="PF04406"/>
    </source>
</evidence>
<feature type="domain" description="Spo11/DNA topoisomerase VI subunit A N-terminal" evidence="11">
    <location>
        <begin position="107"/>
        <end position="168"/>
    </location>
</feature>
<gene>
    <name evidence="13" type="ORF">N7541_007619</name>
</gene>
<keyword evidence="9 10" id="KW-0413">Isomerase</keyword>
<keyword evidence="8 10" id="KW-0238">DNA-binding</keyword>
<evidence type="ECO:0000313" key="13">
    <source>
        <dbReference type="EMBL" id="KAJ5349892.1"/>
    </source>
</evidence>
<dbReference type="PANTHER" id="PTHR10848">
    <property type="entry name" value="MEIOTIC RECOMBINATION PROTEIN SPO11"/>
    <property type="match status" value="1"/>
</dbReference>
<protein>
    <recommendedName>
        <fullName evidence="4">DNA topoisomerase (ATP-hydrolyzing)</fullName>
        <ecNumber evidence="4">5.6.2.2</ecNumber>
    </recommendedName>
</protein>
<dbReference type="PROSITE" id="PS52041">
    <property type="entry name" value="TOPO_IIB"/>
    <property type="match status" value="1"/>
</dbReference>
<evidence type="ECO:0000256" key="5">
    <source>
        <dbReference type="ARBA" id="ARBA00022723"/>
    </source>
</evidence>
<dbReference type="PANTHER" id="PTHR10848:SF0">
    <property type="entry name" value="MEIOTIC RECOMBINATION PROTEIN SPO11"/>
    <property type="match status" value="1"/>
</dbReference>
<comment type="caution">
    <text evidence="13">The sequence shown here is derived from an EMBL/GenBank/DDBJ whole genome shotgun (WGS) entry which is preliminary data.</text>
</comment>
<evidence type="ECO:0000256" key="9">
    <source>
        <dbReference type="ARBA" id="ARBA00023235"/>
    </source>
</evidence>
<proteinExistence type="inferred from homology"/>
<dbReference type="GO" id="GO:0000228">
    <property type="term" value="C:nuclear chromosome"/>
    <property type="evidence" value="ECO:0007669"/>
    <property type="project" value="TreeGrafter"/>
</dbReference>
<dbReference type="FunFam" id="3.40.1360.10:FF:000018">
    <property type="entry name" value="Type II DNA topoisomerase VI subunit A"/>
    <property type="match status" value="1"/>
</dbReference>
<dbReference type="GO" id="GO:0005524">
    <property type="term" value="F:ATP binding"/>
    <property type="evidence" value="ECO:0007669"/>
    <property type="project" value="InterPro"/>
</dbReference>
<dbReference type="Proteomes" id="UP001148299">
    <property type="component" value="Unassembled WGS sequence"/>
</dbReference>
<dbReference type="AlphaFoldDB" id="A0A9W9QXI2"/>
<evidence type="ECO:0000256" key="6">
    <source>
        <dbReference type="ARBA" id="ARBA00022842"/>
    </source>
</evidence>